<keyword evidence="2" id="KW-1185">Reference proteome</keyword>
<gene>
    <name evidence="1" type="ORF">ADIARSV_0809</name>
</gene>
<dbReference type="eggNOG" id="ENOG5032S7W">
    <property type="taxonomic scope" value="Bacteria"/>
</dbReference>
<sequence>MRRFLFGILVCLNAFTACKKDNHTDIIEPQSPTFSVKEIAYFIEDIDSLTIITHEVKPQTFDNYGQTIFEVKYEEKYDGFLMSSKFEFSGSLPPNMDLSKLEVLVPGTVVANKVYLGVYKWPFSEEKKQKPYVANTAHLTTIKVPSKSKIAVYRSLDEKLLLASCTMTIVNEITGESTVVKGKWRGTLEYNNEKVVLRQVKLD</sequence>
<dbReference type="Proteomes" id="UP000014174">
    <property type="component" value="Unassembled WGS sequence"/>
</dbReference>
<dbReference type="AlphaFoldDB" id="R9GWE6"/>
<reference evidence="1 2" key="1">
    <citation type="journal article" date="2013" name="Genome Announc.">
        <title>Draft Genome Sequence of Arcticibacter svalbardensis Strain MN12-7T, a Member of the Family Sphingobacteriaceae Isolated from an Arctic Soil Sample.</title>
        <authorList>
            <person name="Shivaji S."/>
            <person name="Ara S."/>
            <person name="Prasad S."/>
            <person name="Manasa B.P."/>
            <person name="Begum Z."/>
            <person name="Singh A."/>
            <person name="Kumar Pinnaka A."/>
        </authorList>
    </citation>
    <scope>NUCLEOTIDE SEQUENCE [LARGE SCALE GENOMIC DNA]</scope>
    <source>
        <strain evidence="1 2">MN12-7</strain>
    </source>
</reference>
<comment type="caution">
    <text evidence="1">The sequence shown here is derived from an EMBL/GenBank/DDBJ whole genome shotgun (WGS) entry which is preliminary data.</text>
</comment>
<name>R9GWE6_9SPHI</name>
<dbReference type="OrthoDB" id="703896at2"/>
<protein>
    <recommendedName>
        <fullName evidence="3">Lipoprotein</fullName>
    </recommendedName>
</protein>
<accession>R9GWE6</accession>
<dbReference type="EMBL" id="AQPN01000032">
    <property type="protein sequence ID" value="EOR95993.1"/>
    <property type="molecule type" value="Genomic_DNA"/>
</dbReference>
<dbReference type="PROSITE" id="PS51257">
    <property type="entry name" value="PROKAR_LIPOPROTEIN"/>
    <property type="match status" value="1"/>
</dbReference>
<dbReference type="RefSeq" id="WP_016194054.1">
    <property type="nucleotide sequence ID" value="NZ_AQPN01000032.1"/>
</dbReference>
<organism evidence="1 2">
    <name type="scientific">Arcticibacter svalbardensis MN12-7</name>
    <dbReference type="NCBI Taxonomy" id="1150600"/>
    <lineage>
        <taxon>Bacteria</taxon>
        <taxon>Pseudomonadati</taxon>
        <taxon>Bacteroidota</taxon>
        <taxon>Sphingobacteriia</taxon>
        <taxon>Sphingobacteriales</taxon>
        <taxon>Sphingobacteriaceae</taxon>
        <taxon>Arcticibacter</taxon>
    </lineage>
</organism>
<evidence type="ECO:0000313" key="1">
    <source>
        <dbReference type="EMBL" id="EOR95993.1"/>
    </source>
</evidence>
<evidence type="ECO:0000313" key="2">
    <source>
        <dbReference type="Proteomes" id="UP000014174"/>
    </source>
</evidence>
<evidence type="ECO:0008006" key="3">
    <source>
        <dbReference type="Google" id="ProtNLM"/>
    </source>
</evidence>
<proteinExistence type="predicted"/>